<dbReference type="EMBL" id="NEVH01009087">
    <property type="protein sequence ID" value="PNF33675.1"/>
    <property type="molecule type" value="Genomic_DNA"/>
</dbReference>
<feature type="region of interest" description="Disordered" evidence="3">
    <location>
        <begin position="161"/>
        <end position="592"/>
    </location>
</feature>
<gene>
    <name evidence="5" type="ORF">B7P43_G12344</name>
</gene>
<dbReference type="Pfam" id="PF00076">
    <property type="entry name" value="RRM_1"/>
    <property type="match status" value="1"/>
</dbReference>
<dbReference type="InterPro" id="IPR035979">
    <property type="entry name" value="RBD_domain_sf"/>
</dbReference>
<comment type="caution">
    <text evidence="5">The sequence shown here is derived from an EMBL/GenBank/DDBJ whole genome shotgun (WGS) entry which is preliminary data.</text>
</comment>
<feature type="compositionally biased region" description="Basic and acidic residues" evidence="3">
    <location>
        <begin position="306"/>
        <end position="332"/>
    </location>
</feature>
<feature type="domain" description="RRM" evidence="4">
    <location>
        <begin position="87"/>
        <end position="161"/>
    </location>
</feature>
<dbReference type="PANTHER" id="PTHR23236:SF2">
    <property type="entry name" value="EUKARYOTIC TRANSLATION INITIATION FACTOR 4B"/>
    <property type="match status" value="1"/>
</dbReference>
<evidence type="ECO:0000256" key="3">
    <source>
        <dbReference type="SAM" id="MobiDB-lite"/>
    </source>
</evidence>
<dbReference type="SUPFAM" id="SSF54928">
    <property type="entry name" value="RNA-binding domain, RBD"/>
    <property type="match status" value="1"/>
</dbReference>
<dbReference type="Proteomes" id="UP000235965">
    <property type="component" value="Unassembled WGS sequence"/>
</dbReference>
<evidence type="ECO:0000256" key="1">
    <source>
        <dbReference type="ARBA" id="ARBA00022884"/>
    </source>
</evidence>
<feature type="compositionally biased region" description="Polar residues" evidence="3">
    <location>
        <begin position="34"/>
        <end position="43"/>
    </location>
</feature>
<feature type="compositionally biased region" description="Basic and acidic residues" evidence="3">
    <location>
        <begin position="529"/>
        <end position="568"/>
    </location>
</feature>
<evidence type="ECO:0000256" key="2">
    <source>
        <dbReference type="PROSITE-ProRule" id="PRU00176"/>
    </source>
</evidence>
<evidence type="ECO:0000313" key="6">
    <source>
        <dbReference type="Proteomes" id="UP000235965"/>
    </source>
</evidence>
<dbReference type="Gene3D" id="3.30.70.330">
    <property type="match status" value="1"/>
</dbReference>
<keyword evidence="6" id="KW-1185">Reference proteome</keyword>
<feature type="compositionally biased region" description="Basic and acidic residues" evidence="3">
    <location>
        <begin position="507"/>
        <end position="516"/>
    </location>
</feature>
<feature type="compositionally biased region" description="Basic and acidic residues" evidence="3">
    <location>
        <begin position="483"/>
        <end position="498"/>
    </location>
</feature>
<dbReference type="InterPro" id="IPR012677">
    <property type="entry name" value="Nucleotide-bd_a/b_plait_sf"/>
</dbReference>
<reference evidence="5 6" key="1">
    <citation type="submission" date="2017-12" db="EMBL/GenBank/DDBJ databases">
        <title>Hemimetabolous genomes reveal molecular basis of termite eusociality.</title>
        <authorList>
            <person name="Harrison M.C."/>
            <person name="Jongepier E."/>
            <person name="Robertson H.M."/>
            <person name="Arning N."/>
            <person name="Bitard-Feildel T."/>
            <person name="Chao H."/>
            <person name="Childers C.P."/>
            <person name="Dinh H."/>
            <person name="Doddapaneni H."/>
            <person name="Dugan S."/>
            <person name="Gowin J."/>
            <person name="Greiner C."/>
            <person name="Han Y."/>
            <person name="Hu H."/>
            <person name="Hughes D.S.T."/>
            <person name="Huylmans A.-K."/>
            <person name="Kemena C."/>
            <person name="Kremer L.P.M."/>
            <person name="Lee S.L."/>
            <person name="Lopez-Ezquerra A."/>
            <person name="Mallet L."/>
            <person name="Monroy-Kuhn J.M."/>
            <person name="Moser A."/>
            <person name="Murali S.C."/>
            <person name="Muzny D.M."/>
            <person name="Otani S."/>
            <person name="Piulachs M.-D."/>
            <person name="Poelchau M."/>
            <person name="Qu J."/>
            <person name="Schaub F."/>
            <person name="Wada-Katsumata A."/>
            <person name="Worley K.C."/>
            <person name="Xie Q."/>
            <person name="Ylla G."/>
            <person name="Poulsen M."/>
            <person name="Gibbs R.A."/>
            <person name="Schal C."/>
            <person name="Richards S."/>
            <person name="Belles X."/>
            <person name="Korb J."/>
            <person name="Bornberg-Bauer E."/>
        </authorList>
    </citation>
    <scope>NUCLEOTIDE SEQUENCE [LARGE SCALE GENOMIC DNA]</scope>
    <source>
        <tissue evidence="5">Whole body</tissue>
    </source>
</reference>
<accession>A0A2J7QYL6</accession>
<feature type="compositionally biased region" description="Basic and acidic residues" evidence="3">
    <location>
        <begin position="455"/>
        <end position="475"/>
    </location>
</feature>
<dbReference type="FunCoup" id="A0A2J7QYL6">
    <property type="interactions" value="1433"/>
</dbReference>
<keyword evidence="1 2" id="KW-0694">RNA-binding</keyword>
<name>A0A2J7QYL6_9NEOP</name>
<dbReference type="SMART" id="SM00360">
    <property type="entry name" value="RRM"/>
    <property type="match status" value="1"/>
</dbReference>
<feature type="compositionally biased region" description="Low complexity" evidence="3">
    <location>
        <begin position="291"/>
        <end position="305"/>
    </location>
</feature>
<protein>
    <recommendedName>
        <fullName evidence="4">RRM domain-containing protein</fullName>
    </recommendedName>
</protein>
<sequence length="592" mass="66641">MAAAGKKNKKMKGKTFGLTEFLADGSSGPGAGQTVITRKSSSWADDVENEDEIFDTGRKEKVILPTAPRATRSPDLDDEKVPKVPPFLAYISNLPYDVEDTDISNFFRSLEVTNIRLPRDERRAKGFGYVEFGSRSSLISALTMVDTTVRGRRIRIEVAENSDSDRRGRGGRDRGEMNRDRLDGPDRTLGDWRSRPKEEPVPDPESDRGGGFGRDKDGGYDRRGPGRRDFGSGGFRDGERFRDSYGDKDRGYDSRDGYGDRGRFGGERDGYGDRDRFFSRRGGDRDRDFGSRSGFGARRTYGSGSDYDKEGGGGGFRGRDDGPPPERAEPRSRPRLNLQRRSKPEEPVAPQASIFGGAKPVDTAARLKEIEERLEKEKGEVPRLPPRDTRSEDNRSKSGSEYGDRDDDVPAEKPPTPRRMEPAPPPKENVWVRRSQQSQTPHTDDSAEGNGHVSPHSDHSDHEQEHRGNRRDSPRRQQTQRSDSPRRYHEPGDSERKTQNNRSTPRRQYDRDDRGGRGHPSRGGGSARGGERQRGGRGEGRQIVEREHKRDSGPQDELGRMPKYREQETPNFAGSNKFAYLPDEDDQFPETE</sequence>
<dbReference type="PANTHER" id="PTHR23236">
    <property type="entry name" value="EUKARYOTIC TRANSLATION INITIATION FACTOR 4B/4H"/>
    <property type="match status" value="1"/>
</dbReference>
<dbReference type="InterPro" id="IPR000504">
    <property type="entry name" value="RRM_dom"/>
</dbReference>
<proteinExistence type="predicted"/>
<dbReference type="AlphaFoldDB" id="A0A2J7QYL6"/>
<feature type="compositionally biased region" description="Acidic residues" evidence="3">
    <location>
        <begin position="582"/>
        <end position="592"/>
    </location>
</feature>
<feature type="region of interest" description="Disordered" evidence="3">
    <location>
        <begin position="22"/>
        <end position="50"/>
    </location>
</feature>
<dbReference type="STRING" id="105785.A0A2J7QYL6"/>
<dbReference type="GO" id="GO:0003723">
    <property type="term" value="F:RNA binding"/>
    <property type="evidence" value="ECO:0007669"/>
    <property type="project" value="UniProtKB-UniRule"/>
</dbReference>
<feature type="compositionally biased region" description="Basic and acidic residues" evidence="3">
    <location>
        <begin position="365"/>
        <end position="398"/>
    </location>
</feature>
<evidence type="ECO:0000259" key="4">
    <source>
        <dbReference type="PROSITE" id="PS50102"/>
    </source>
</evidence>
<feature type="compositionally biased region" description="Basic and acidic residues" evidence="3">
    <location>
        <begin position="161"/>
        <end position="290"/>
    </location>
</feature>
<dbReference type="PROSITE" id="PS50102">
    <property type="entry name" value="RRM"/>
    <property type="match status" value="1"/>
</dbReference>
<organism evidence="5 6">
    <name type="scientific">Cryptotermes secundus</name>
    <dbReference type="NCBI Taxonomy" id="105785"/>
    <lineage>
        <taxon>Eukaryota</taxon>
        <taxon>Metazoa</taxon>
        <taxon>Ecdysozoa</taxon>
        <taxon>Arthropoda</taxon>
        <taxon>Hexapoda</taxon>
        <taxon>Insecta</taxon>
        <taxon>Pterygota</taxon>
        <taxon>Neoptera</taxon>
        <taxon>Polyneoptera</taxon>
        <taxon>Dictyoptera</taxon>
        <taxon>Blattodea</taxon>
        <taxon>Blattoidea</taxon>
        <taxon>Termitoidae</taxon>
        <taxon>Kalotermitidae</taxon>
        <taxon>Cryptotermitinae</taxon>
        <taxon>Cryptotermes</taxon>
    </lineage>
</organism>
<dbReference type="InParanoid" id="A0A2J7QYL6"/>
<dbReference type="OrthoDB" id="1748655at2759"/>
<evidence type="ECO:0000313" key="5">
    <source>
        <dbReference type="EMBL" id="PNF33675.1"/>
    </source>
</evidence>